<dbReference type="CDD" id="cd16922">
    <property type="entry name" value="HATPase_EvgS-ArcB-TorS-like"/>
    <property type="match status" value="1"/>
</dbReference>
<evidence type="ECO:0000256" key="4">
    <source>
        <dbReference type="ARBA" id="ARBA00022475"/>
    </source>
</evidence>
<evidence type="ECO:0000256" key="9">
    <source>
        <dbReference type="ARBA" id="ARBA00022777"/>
    </source>
</evidence>
<dbReference type="Gene3D" id="1.10.287.130">
    <property type="match status" value="1"/>
</dbReference>
<evidence type="ECO:0000256" key="12">
    <source>
        <dbReference type="ARBA" id="ARBA00023012"/>
    </source>
</evidence>
<dbReference type="RefSeq" id="WP_011867582.1">
    <property type="nucleotide sequence ID" value="NC_009092.1"/>
</dbReference>
<protein>
    <recommendedName>
        <fullName evidence="15">Sensory/regulatory protein RpfC</fullName>
        <ecNumber evidence="3">2.7.13.3</ecNumber>
    </recommendedName>
</protein>
<feature type="transmembrane region" description="Helical" evidence="18">
    <location>
        <begin position="180"/>
        <end position="201"/>
    </location>
</feature>
<dbReference type="PROSITE" id="PS50112">
    <property type="entry name" value="PAS"/>
    <property type="match status" value="1"/>
</dbReference>
<name>A3QJK6_SHELP</name>
<comment type="subcellular location">
    <subcellularLocation>
        <location evidence="2">Cell membrane</location>
        <topology evidence="2">Multi-pass membrane protein</topology>
    </subcellularLocation>
</comment>
<dbReference type="SUPFAM" id="SSF47384">
    <property type="entry name" value="Homodimeric domain of signal transducing histidine kinase"/>
    <property type="match status" value="1"/>
</dbReference>
<dbReference type="InterPro" id="IPR011006">
    <property type="entry name" value="CheY-like_superfamily"/>
</dbReference>
<comment type="subunit">
    <text evidence="14">At low DSF concentrations, interacts with RpfF.</text>
</comment>
<dbReference type="GO" id="GO:0005886">
    <property type="term" value="C:plasma membrane"/>
    <property type="evidence" value="ECO:0007669"/>
    <property type="project" value="UniProtKB-SubCell"/>
</dbReference>
<dbReference type="Pfam" id="PF08448">
    <property type="entry name" value="PAS_4"/>
    <property type="match status" value="1"/>
</dbReference>
<keyword evidence="10" id="KW-0067">ATP-binding</keyword>
<evidence type="ECO:0000259" key="21">
    <source>
        <dbReference type="PROSITE" id="PS50112"/>
    </source>
</evidence>
<dbReference type="KEGG" id="slo:Shew_3788"/>
<dbReference type="Gene3D" id="3.30.565.10">
    <property type="entry name" value="Histidine kinase-like ATPase, C-terminal domain"/>
    <property type="match status" value="1"/>
</dbReference>
<keyword evidence="13 18" id="KW-0472">Membrane</keyword>
<dbReference type="SMART" id="SM00388">
    <property type="entry name" value="HisKA"/>
    <property type="match status" value="1"/>
</dbReference>
<dbReference type="SMART" id="SM00448">
    <property type="entry name" value="REC"/>
    <property type="match status" value="1"/>
</dbReference>
<evidence type="ECO:0000256" key="5">
    <source>
        <dbReference type="ARBA" id="ARBA00022553"/>
    </source>
</evidence>
<evidence type="ECO:0000256" key="1">
    <source>
        <dbReference type="ARBA" id="ARBA00000085"/>
    </source>
</evidence>
<comment type="catalytic activity">
    <reaction evidence="1">
        <text>ATP + protein L-histidine = ADP + protein N-phospho-L-histidine.</text>
        <dbReference type="EC" id="2.7.13.3"/>
    </reaction>
</comment>
<dbReference type="AlphaFoldDB" id="A3QJK6"/>
<dbReference type="FunFam" id="3.30.565.10:FF:000010">
    <property type="entry name" value="Sensor histidine kinase RcsC"/>
    <property type="match status" value="1"/>
</dbReference>
<dbReference type="PRINTS" id="PR00344">
    <property type="entry name" value="BCTRLSENSOR"/>
</dbReference>
<feature type="domain" description="PAS" evidence="21">
    <location>
        <begin position="258"/>
        <end position="327"/>
    </location>
</feature>
<evidence type="ECO:0000256" key="10">
    <source>
        <dbReference type="ARBA" id="ARBA00022840"/>
    </source>
</evidence>
<evidence type="ECO:0000259" key="22">
    <source>
        <dbReference type="PROSITE" id="PS50894"/>
    </source>
</evidence>
<feature type="domain" description="Histidine kinase" evidence="19">
    <location>
        <begin position="414"/>
        <end position="635"/>
    </location>
</feature>
<feature type="transmembrane region" description="Helical" evidence="18">
    <location>
        <begin position="12"/>
        <end position="37"/>
    </location>
</feature>
<dbReference type="SUPFAM" id="SSF52172">
    <property type="entry name" value="CheY-like"/>
    <property type="match status" value="1"/>
</dbReference>
<dbReference type="InterPro" id="IPR036641">
    <property type="entry name" value="HPT_dom_sf"/>
</dbReference>
<reference evidence="23 24" key="1">
    <citation type="submission" date="2007-03" db="EMBL/GenBank/DDBJ databases">
        <title>Complete sequence of Shewanella loihica PV-4.</title>
        <authorList>
            <consortium name="US DOE Joint Genome Institute"/>
            <person name="Copeland A."/>
            <person name="Lucas S."/>
            <person name="Lapidus A."/>
            <person name="Barry K."/>
            <person name="Detter J.C."/>
            <person name="Glavina del Rio T."/>
            <person name="Hammon N."/>
            <person name="Israni S."/>
            <person name="Dalin E."/>
            <person name="Tice H."/>
            <person name="Pitluck S."/>
            <person name="Chain P."/>
            <person name="Malfatti S."/>
            <person name="Shin M."/>
            <person name="Vergez L."/>
            <person name="Schmutz J."/>
            <person name="Larimer F."/>
            <person name="Land M."/>
            <person name="Hauser L."/>
            <person name="Kyrpides N."/>
            <person name="Mikhailova N."/>
            <person name="Romine M.F."/>
            <person name="Serres G."/>
            <person name="Fredrickson J."/>
            <person name="Tiedje J."/>
            <person name="Richardson P."/>
        </authorList>
    </citation>
    <scope>NUCLEOTIDE SEQUENCE [LARGE SCALE GENOMIC DNA]</scope>
    <source>
        <strain evidence="24">ATCC BAA-1088 / PV-4</strain>
    </source>
</reference>
<dbReference type="PANTHER" id="PTHR45339">
    <property type="entry name" value="HYBRID SIGNAL TRANSDUCTION HISTIDINE KINASE J"/>
    <property type="match status" value="1"/>
</dbReference>
<keyword evidence="5 17" id="KW-0597">Phosphoprotein</keyword>
<keyword evidence="8" id="KW-0547">Nucleotide-binding</keyword>
<dbReference type="InterPro" id="IPR008207">
    <property type="entry name" value="Sig_transdc_His_kin_Hpt_dom"/>
</dbReference>
<dbReference type="InterPro" id="IPR001789">
    <property type="entry name" value="Sig_transdc_resp-reg_receiver"/>
</dbReference>
<dbReference type="EC" id="2.7.13.3" evidence="3"/>
<dbReference type="InterPro" id="IPR005467">
    <property type="entry name" value="His_kinase_dom"/>
</dbReference>
<evidence type="ECO:0000256" key="15">
    <source>
        <dbReference type="ARBA" id="ARBA00068150"/>
    </source>
</evidence>
<dbReference type="SUPFAM" id="SSF55785">
    <property type="entry name" value="PYP-like sensor domain (PAS domain)"/>
    <property type="match status" value="1"/>
</dbReference>
<dbReference type="PANTHER" id="PTHR45339:SF1">
    <property type="entry name" value="HYBRID SIGNAL TRANSDUCTION HISTIDINE KINASE J"/>
    <property type="match status" value="1"/>
</dbReference>
<dbReference type="GO" id="GO:0000155">
    <property type="term" value="F:phosphorelay sensor kinase activity"/>
    <property type="evidence" value="ECO:0007669"/>
    <property type="project" value="InterPro"/>
</dbReference>
<dbReference type="InterPro" id="IPR003661">
    <property type="entry name" value="HisK_dim/P_dom"/>
</dbReference>
<evidence type="ECO:0000256" key="16">
    <source>
        <dbReference type="PROSITE-ProRule" id="PRU00110"/>
    </source>
</evidence>
<dbReference type="InterPro" id="IPR004358">
    <property type="entry name" value="Sig_transdc_His_kin-like_C"/>
</dbReference>
<evidence type="ECO:0000256" key="6">
    <source>
        <dbReference type="ARBA" id="ARBA00022679"/>
    </source>
</evidence>
<dbReference type="Pfam" id="PF02518">
    <property type="entry name" value="HATPase_c"/>
    <property type="match status" value="1"/>
</dbReference>
<dbReference type="Gene3D" id="3.40.50.2300">
    <property type="match status" value="1"/>
</dbReference>
<keyword evidence="4" id="KW-1003">Cell membrane</keyword>
<evidence type="ECO:0000313" key="24">
    <source>
        <dbReference type="Proteomes" id="UP000001558"/>
    </source>
</evidence>
<accession>A3QJK6</accession>
<evidence type="ECO:0000256" key="14">
    <source>
        <dbReference type="ARBA" id="ARBA00064003"/>
    </source>
</evidence>
<dbReference type="SUPFAM" id="SSF55874">
    <property type="entry name" value="ATPase domain of HSP90 chaperone/DNA topoisomerase II/histidine kinase"/>
    <property type="match status" value="1"/>
</dbReference>
<keyword evidence="7 18" id="KW-0812">Transmembrane</keyword>
<dbReference type="Pfam" id="PF00512">
    <property type="entry name" value="HisKA"/>
    <property type="match status" value="1"/>
</dbReference>
<dbReference type="CDD" id="cd00130">
    <property type="entry name" value="PAS"/>
    <property type="match status" value="1"/>
</dbReference>
<keyword evidence="6 23" id="KW-0808">Transferase</keyword>
<dbReference type="GO" id="GO:0005524">
    <property type="term" value="F:ATP binding"/>
    <property type="evidence" value="ECO:0007669"/>
    <property type="project" value="UniProtKB-KW"/>
</dbReference>
<dbReference type="STRING" id="323850.Shew_3788"/>
<dbReference type="Proteomes" id="UP000001558">
    <property type="component" value="Chromosome"/>
</dbReference>
<dbReference type="InterPro" id="IPR035965">
    <property type="entry name" value="PAS-like_dom_sf"/>
</dbReference>
<evidence type="ECO:0000256" key="13">
    <source>
        <dbReference type="ARBA" id="ARBA00023136"/>
    </source>
</evidence>
<dbReference type="CDD" id="cd00088">
    <property type="entry name" value="HPT"/>
    <property type="match status" value="1"/>
</dbReference>
<dbReference type="SMART" id="SM00387">
    <property type="entry name" value="HATPase_c"/>
    <property type="match status" value="1"/>
</dbReference>
<evidence type="ECO:0000256" key="2">
    <source>
        <dbReference type="ARBA" id="ARBA00004651"/>
    </source>
</evidence>
<evidence type="ECO:0000259" key="20">
    <source>
        <dbReference type="PROSITE" id="PS50110"/>
    </source>
</evidence>
<feature type="modified residue" description="4-aspartylphosphate" evidence="17">
    <location>
        <position position="838"/>
    </location>
</feature>
<evidence type="ECO:0000256" key="18">
    <source>
        <dbReference type="SAM" id="Phobius"/>
    </source>
</evidence>
<dbReference type="Gene3D" id="3.30.450.20">
    <property type="entry name" value="PAS domain"/>
    <property type="match status" value="1"/>
</dbReference>
<dbReference type="Pfam" id="PF00072">
    <property type="entry name" value="Response_reg"/>
    <property type="match status" value="1"/>
</dbReference>
<keyword evidence="24" id="KW-1185">Reference proteome</keyword>
<dbReference type="SUPFAM" id="SSF47226">
    <property type="entry name" value="Histidine-containing phosphotransfer domain, HPT domain"/>
    <property type="match status" value="1"/>
</dbReference>
<feature type="domain" description="Response regulatory" evidence="20">
    <location>
        <begin position="786"/>
        <end position="908"/>
    </location>
</feature>
<evidence type="ECO:0000256" key="7">
    <source>
        <dbReference type="ARBA" id="ARBA00022692"/>
    </source>
</evidence>
<feature type="domain" description="HPt" evidence="22">
    <location>
        <begin position="951"/>
        <end position="1042"/>
    </location>
</feature>
<proteinExistence type="predicted"/>
<feature type="modified residue" description="Phosphohistidine" evidence="16">
    <location>
        <position position="990"/>
    </location>
</feature>
<dbReference type="HOGENOM" id="CLU_000445_104_15_6"/>
<dbReference type="PROSITE" id="PS50894">
    <property type="entry name" value="HPT"/>
    <property type="match status" value="1"/>
</dbReference>
<dbReference type="PROSITE" id="PS50109">
    <property type="entry name" value="HIS_KIN"/>
    <property type="match status" value="1"/>
</dbReference>
<dbReference type="CDD" id="cd17546">
    <property type="entry name" value="REC_hyHK_CKI1_RcsC-like"/>
    <property type="match status" value="1"/>
</dbReference>
<dbReference type="Gene3D" id="1.20.120.160">
    <property type="entry name" value="HPT domain"/>
    <property type="match status" value="1"/>
</dbReference>
<gene>
    <name evidence="23" type="ordered locus">Shew_3788</name>
</gene>
<keyword evidence="9 23" id="KW-0418">Kinase</keyword>
<evidence type="ECO:0000256" key="3">
    <source>
        <dbReference type="ARBA" id="ARBA00012438"/>
    </source>
</evidence>
<dbReference type="PROSITE" id="PS50110">
    <property type="entry name" value="RESPONSE_REGULATORY"/>
    <property type="match status" value="1"/>
</dbReference>
<dbReference type="InterPro" id="IPR003594">
    <property type="entry name" value="HATPase_dom"/>
</dbReference>
<dbReference type="InterPro" id="IPR000014">
    <property type="entry name" value="PAS"/>
</dbReference>
<evidence type="ECO:0000259" key="19">
    <source>
        <dbReference type="PROSITE" id="PS50109"/>
    </source>
</evidence>
<evidence type="ECO:0000313" key="23">
    <source>
        <dbReference type="EMBL" id="ABO25654.1"/>
    </source>
</evidence>
<dbReference type="OrthoDB" id="9797243at2"/>
<evidence type="ECO:0000256" key="17">
    <source>
        <dbReference type="PROSITE-ProRule" id="PRU00169"/>
    </source>
</evidence>
<dbReference type="EMBL" id="CP000606">
    <property type="protein sequence ID" value="ABO25654.1"/>
    <property type="molecule type" value="Genomic_DNA"/>
</dbReference>
<dbReference type="InterPro" id="IPR036890">
    <property type="entry name" value="HATPase_C_sf"/>
</dbReference>
<dbReference type="eggNOG" id="COG5002">
    <property type="taxonomic scope" value="Bacteria"/>
</dbReference>
<dbReference type="InterPro" id="IPR036097">
    <property type="entry name" value="HisK_dim/P_sf"/>
</dbReference>
<dbReference type="InterPro" id="IPR013656">
    <property type="entry name" value="PAS_4"/>
</dbReference>
<dbReference type="Pfam" id="PF01627">
    <property type="entry name" value="Hpt"/>
    <property type="match status" value="1"/>
</dbReference>
<dbReference type="CDD" id="cd00082">
    <property type="entry name" value="HisKA"/>
    <property type="match status" value="1"/>
</dbReference>
<keyword evidence="11 18" id="KW-1133">Transmembrane helix</keyword>
<dbReference type="FunFam" id="1.10.287.130:FF:000002">
    <property type="entry name" value="Two-component osmosensing histidine kinase"/>
    <property type="match status" value="1"/>
</dbReference>
<keyword evidence="12" id="KW-0902">Two-component regulatory system</keyword>
<evidence type="ECO:0000256" key="11">
    <source>
        <dbReference type="ARBA" id="ARBA00022989"/>
    </source>
</evidence>
<organism evidence="23 24">
    <name type="scientific">Shewanella loihica (strain ATCC BAA-1088 / PV-4)</name>
    <dbReference type="NCBI Taxonomy" id="323850"/>
    <lineage>
        <taxon>Bacteria</taxon>
        <taxon>Pseudomonadati</taxon>
        <taxon>Pseudomonadota</taxon>
        <taxon>Gammaproteobacteria</taxon>
        <taxon>Alteromonadales</taxon>
        <taxon>Shewanellaceae</taxon>
        <taxon>Shewanella</taxon>
    </lineage>
</organism>
<sequence length="1042" mass="117503">MWRHYRDKIAQGIVYKLNLATLVCALIISGFIALYYYEEMTERTQYQVDYEIAQVSVSLRLALEASTDFSNMRRVVNGLAAQGSIKRLVLFDPREQQIVADNLGQYLGSPLSTSLAPELAEMVRLVSDKQSSKEVWRQGSIVHQVQQVYLISPELQRLRAYVLYVRYDAKEIEAYSLEELIHYVSFLLLGFAILLTVNLYVQHRVLLDPIRRIRRQIEAFGGQKTIRLDSDDEFGVLVNSYNEAVSARNQKQLELQKSRRYIDNITNVIPIQLAYVDAQSRYRFINQHYLQWLGKTEEDVLDQTVEAVQPADVYQLIKPYQQGVLAGNKQVFEAETIDADQAPRFFHITYVPDVGDDGQVEGYFICVEDLTRMKLNERKIETYAQEMEFSNWALSEAREKAEVAAKTKEDFLACMSHEIRTPMNGVIGILGLLGETQLSPMQKRYVDVASASADSLLSLLNDILDFSKIESGKFEIEAIEFDLVELLDLFVQSVSLKLEERHLPLFVDITQLQYRYVVGDPSRLRQILVNLVGNAIKFTEEGWIALRLSNRLSESGEVLLSCEVEDTGIGIAKEKLAMLFNPFIQVDSSTTRMFGGTGLGLSIAKRLCELMQGEIKVRSQQEVGSIFSFTLTQQLADSDKMIDWRAGLSPERVTLMGQLGAFERMLGELLTSWGARVSYLEEEDAILETDVIIYSFAPRREAFVEELNAWRELVGQHADRPNTRVLPLLSYWQQTEFEKQDARVPHLGRPLNIRQLIRALSDRADEEMIEPVIEPIVEPSMPDKPKVLLVEDNKVNQMVALGMLHQLGVQADVASNGREALALLSALQGNPYQLILMDCLMPEMDGFQATAAIREGQGGSQFCALPIIALTANAMKGDREHCIRAGMDDYLTKPLVLSVLKECLYRWFSLSQQNYEAALGHDPDVETLPTPIEAESQLFDRDSALALMSGDEALLDEVLQVFVEEMQDHRKAFIEGIAAADCTAIRSSVHAIKGAASNLSMTALVELARQLEADARRGDLQAVLAGREAFLELLEDTLACCH</sequence>
<evidence type="ECO:0000256" key="8">
    <source>
        <dbReference type="ARBA" id="ARBA00022741"/>
    </source>
</evidence>